<proteinExistence type="predicted"/>
<dbReference type="AlphaFoldDB" id="A0A3G9JYV3"/>
<dbReference type="EMBL" id="AP019314">
    <property type="protein sequence ID" value="BBH41207.1"/>
    <property type="molecule type" value="Genomic_DNA"/>
</dbReference>
<reference evidence="2 3" key="1">
    <citation type="submission" date="2018-11" db="EMBL/GenBank/DDBJ databases">
        <title>Complete genome sequence of Microcystis aeruginosa NIES-102.</title>
        <authorList>
            <person name="Yamaguchi H."/>
            <person name="Suzuki S."/>
            <person name="Kawachi M."/>
        </authorList>
    </citation>
    <scope>NUCLEOTIDE SEQUENCE [LARGE SCALE GENOMIC DNA]</scope>
    <source>
        <strain evidence="2 3">NIES-102</strain>
    </source>
</reference>
<protein>
    <submittedName>
        <fullName evidence="2">Uncharacterized protein</fullName>
    </submittedName>
</protein>
<gene>
    <name evidence="2" type="ORF">myaer102_38060</name>
</gene>
<feature type="region of interest" description="Disordered" evidence="1">
    <location>
        <begin position="38"/>
        <end position="59"/>
    </location>
</feature>
<organism evidence="2 3">
    <name type="scientific">Microcystis viridis NIES-102</name>
    <dbReference type="NCBI Taxonomy" id="213615"/>
    <lineage>
        <taxon>Bacteria</taxon>
        <taxon>Bacillati</taxon>
        <taxon>Cyanobacteriota</taxon>
        <taxon>Cyanophyceae</taxon>
        <taxon>Oscillatoriophycideae</taxon>
        <taxon>Chroococcales</taxon>
        <taxon>Microcystaceae</taxon>
        <taxon>Microcystis</taxon>
    </lineage>
</organism>
<dbReference type="Proteomes" id="UP000278152">
    <property type="component" value="Chromosome"/>
</dbReference>
<sequence>MAILSKYLGFVSWEWGMGKWGSGKWGSGKWEVGSGKWGSGEIELKPQNPKTPKPQPPTPKTCLGVWESPISSLADFFVQK</sequence>
<feature type="compositionally biased region" description="Low complexity" evidence="1">
    <location>
        <begin position="38"/>
        <end position="48"/>
    </location>
</feature>
<name>A0A3G9JYV3_MICVR</name>
<evidence type="ECO:0000313" key="2">
    <source>
        <dbReference type="EMBL" id="BBH41207.1"/>
    </source>
</evidence>
<evidence type="ECO:0000256" key="1">
    <source>
        <dbReference type="SAM" id="MobiDB-lite"/>
    </source>
</evidence>
<feature type="compositionally biased region" description="Pro residues" evidence="1">
    <location>
        <begin position="49"/>
        <end position="59"/>
    </location>
</feature>
<dbReference type="KEGG" id="mvz:myaer102_38060"/>
<accession>A0A3G9JYV3</accession>
<evidence type="ECO:0000313" key="3">
    <source>
        <dbReference type="Proteomes" id="UP000278152"/>
    </source>
</evidence>